<dbReference type="InterPro" id="IPR001257">
    <property type="entry name" value="Parvovirus_NS1_helicase"/>
</dbReference>
<keyword evidence="11 12" id="KW-0238">DNA-binding</keyword>
<dbReference type="GO" id="GO:0046872">
    <property type="term" value="F:metal ion binding"/>
    <property type="evidence" value="ECO:0007669"/>
    <property type="project" value="UniProtKB-KW"/>
</dbReference>
<dbReference type="Gene3D" id="3.40.50.300">
    <property type="entry name" value="P-loop containing nucleotide triphosphate hydrolases"/>
    <property type="match status" value="1"/>
</dbReference>
<evidence type="ECO:0000256" key="6">
    <source>
        <dbReference type="ARBA" id="ARBA00022741"/>
    </source>
</evidence>
<protein>
    <submittedName>
        <fullName evidence="15">Nonstructural protein</fullName>
    </submittedName>
</protein>
<feature type="domain" description="PV NS1-Nuc" evidence="14">
    <location>
        <begin position="4"/>
        <end position="288"/>
    </location>
</feature>
<dbReference type="GO" id="GO:0042025">
    <property type="term" value="C:host cell nucleus"/>
    <property type="evidence" value="ECO:0007669"/>
    <property type="project" value="UniProtKB-SubCell"/>
</dbReference>
<dbReference type="PROSITE" id="PS51206">
    <property type="entry name" value="SF3_HELICASE_1"/>
    <property type="match status" value="1"/>
</dbReference>
<accession>A0A7D3V4G9</accession>
<evidence type="ECO:0000256" key="3">
    <source>
        <dbReference type="ARBA" id="ARBA00022705"/>
    </source>
</evidence>
<dbReference type="GO" id="GO:0016787">
    <property type="term" value="F:hydrolase activity"/>
    <property type="evidence" value="ECO:0007669"/>
    <property type="project" value="UniProtKB-KW"/>
</dbReference>
<evidence type="ECO:0000256" key="11">
    <source>
        <dbReference type="ARBA" id="ARBA00023125"/>
    </source>
</evidence>
<dbReference type="SUPFAM" id="SSF52540">
    <property type="entry name" value="P-loop containing nucleoside triphosphate hydrolases"/>
    <property type="match status" value="1"/>
</dbReference>
<evidence type="ECO:0000259" key="14">
    <source>
        <dbReference type="PROSITE" id="PS52022"/>
    </source>
</evidence>
<evidence type="ECO:0000256" key="7">
    <source>
        <dbReference type="ARBA" id="ARBA00022759"/>
    </source>
</evidence>
<evidence type="ECO:0000256" key="2">
    <source>
        <dbReference type="ARBA" id="ARBA00022562"/>
    </source>
</evidence>
<keyword evidence="10 12" id="KW-0190">Covalent protein-DNA linkage</keyword>
<dbReference type="InterPro" id="IPR027417">
    <property type="entry name" value="P-loop_NTPase"/>
</dbReference>
<keyword evidence="6 12" id="KW-0547">Nucleotide-binding</keyword>
<organism evidence="15">
    <name type="scientific">Parvoviridae sp</name>
    <dbReference type="NCBI Taxonomy" id="1940570"/>
    <lineage>
        <taxon>Viruses</taxon>
        <taxon>Monodnaviria</taxon>
        <taxon>Shotokuvirae</taxon>
        <taxon>Cossaviricota</taxon>
        <taxon>Quintoviricetes</taxon>
        <taxon>Piccovirales</taxon>
        <taxon>Parvoviridae</taxon>
    </lineage>
</organism>
<keyword evidence="8 12" id="KW-0378">Hydrolase</keyword>
<proteinExistence type="predicted"/>
<name>A0A7D3V4G9_9VIRU</name>
<keyword evidence="9" id="KW-0067">ATP-binding</keyword>
<comment type="caution">
    <text evidence="12">Lacks conserved residue(s) required for the propagation of feature annotation.</text>
</comment>
<keyword evidence="2 12" id="KW-1048">Host nucleus</keyword>
<evidence type="ECO:0000256" key="4">
    <source>
        <dbReference type="ARBA" id="ARBA00022722"/>
    </source>
</evidence>
<keyword evidence="7 12" id="KW-0255">Endonuclease</keyword>
<dbReference type="GO" id="GO:0004519">
    <property type="term" value="F:endonuclease activity"/>
    <property type="evidence" value="ECO:0007669"/>
    <property type="project" value="UniProtKB-UniRule"/>
</dbReference>
<reference evidence="15" key="1">
    <citation type="submission" date="2020-01" db="EMBL/GenBank/DDBJ databases">
        <title>Viral genomes from wild and zoo birds in China.</title>
        <authorList>
            <person name="Dai Z."/>
            <person name="Shan L.T."/>
            <person name="Yang X.S."/>
        </authorList>
    </citation>
    <scope>NUCLEOTIDE SEQUENCE</scope>
    <source>
        <strain evidence="15">Wwb174par01</strain>
    </source>
</reference>
<dbReference type="EMBL" id="MT138299">
    <property type="protein sequence ID" value="QKE54949.1"/>
    <property type="molecule type" value="Genomic_DNA"/>
</dbReference>
<feature type="active site" description="For nuclease activity" evidence="12">
    <location>
        <position position="196"/>
    </location>
</feature>
<evidence type="ECO:0000256" key="9">
    <source>
        <dbReference type="ARBA" id="ARBA00022840"/>
    </source>
</evidence>
<evidence type="ECO:0000259" key="13">
    <source>
        <dbReference type="PROSITE" id="PS51206"/>
    </source>
</evidence>
<dbReference type="PROSITE" id="PS52022">
    <property type="entry name" value="PV_NS1_NUC"/>
    <property type="match status" value="1"/>
</dbReference>
<evidence type="ECO:0000313" key="15">
    <source>
        <dbReference type="EMBL" id="QKE54949.1"/>
    </source>
</evidence>
<comment type="subcellular location">
    <subcellularLocation>
        <location evidence="1 12">Host nucleus</location>
    </subcellularLocation>
</comment>
<keyword evidence="4 12" id="KW-0540">Nuclease</keyword>
<evidence type="ECO:0000256" key="12">
    <source>
        <dbReference type="PROSITE-ProRule" id="PRU01366"/>
    </source>
</evidence>
<keyword evidence="5" id="KW-0479">Metal-binding</keyword>
<evidence type="ECO:0000256" key="10">
    <source>
        <dbReference type="ARBA" id="ARBA00023124"/>
    </source>
</evidence>
<dbReference type="InterPro" id="IPR049901">
    <property type="entry name" value="PV_NS1-NUC"/>
</dbReference>
<feature type="domain" description="SF3 helicase" evidence="13">
    <location>
        <begin position="352"/>
        <end position="519"/>
    </location>
</feature>
<feature type="short sequence motif" description="RCR-2" evidence="12">
    <location>
        <begin position="112"/>
        <end position="114"/>
    </location>
</feature>
<sequence>MATPTTGGFSGVFTFPQEFLVGKNLFKAREAVCAGYAAPDTGEFVASKFPLNHEFREQIREFLGDPNWDDPDLPWIQLTWDLAKRMCALEEQLNPNCRIFLQLERSETNLWHVHFLFIDSHTRRNITWAAKRMRREMCNWAAEVLHTFCPDYNKNQIWGSLQNLAVAAFSINRAYSAKLGKSIPQPVNPYAMLEKYFWQPNKECFLRGGTKLVHESCDLTKKSAPFTLTPLEDVPDLPSLSPKPGDTLPISYVSTLSKCQESYTPHVLKEGVFEILCMEALRLCKEHMLFTQKDFKLKFPEKFMSFSCRRGGIEKLESTMELFKETIIHTHSAWDIAKARHGEPEFDNISNNKVCKLCTYQGYRPCDVGILLLMWLKGDTGKKNTIYFYGPANTGKTMMAESICKMVGLYGNVNHNNQNFPFNDCHNKAVLWWEECHMDEVFVEAAKCILGGSGVRVDRKGHDSVLVQKTPVVITSNNDITVVTNRNSTNTSHAAALRSRCFRFVFNNWLSSNWGLITVEDMYEFLSWIEAIFNPSVEKYFANHKYLCGTFPYNVIKDKPCERICSLQINSEENLELCPTCSCWTRKSGYTTPFDGTENSVLGPEAPPGTWAWLSWREIINMPS</sequence>
<evidence type="ECO:0000256" key="1">
    <source>
        <dbReference type="ARBA" id="ARBA00004147"/>
    </source>
</evidence>
<dbReference type="InterPro" id="IPR014015">
    <property type="entry name" value="Helicase_SF3_DNA-vir"/>
</dbReference>
<dbReference type="GO" id="GO:0019079">
    <property type="term" value="P:viral genome replication"/>
    <property type="evidence" value="ECO:0007669"/>
    <property type="project" value="InterPro"/>
</dbReference>
<dbReference type="GO" id="GO:0003677">
    <property type="term" value="F:DNA binding"/>
    <property type="evidence" value="ECO:0007669"/>
    <property type="project" value="UniProtKB-UniRule"/>
</dbReference>
<keyword evidence="3 12" id="KW-0235">DNA replication</keyword>
<dbReference type="GO" id="GO:0006260">
    <property type="term" value="P:DNA replication"/>
    <property type="evidence" value="ECO:0007669"/>
    <property type="project" value="UniProtKB-UniRule"/>
</dbReference>
<evidence type="ECO:0000256" key="8">
    <source>
        <dbReference type="ARBA" id="ARBA00022801"/>
    </source>
</evidence>
<dbReference type="GO" id="GO:0005524">
    <property type="term" value="F:ATP binding"/>
    <property type="evidence" value="ECO:0007669"/>
    <property type="project" value="UniProtKB-KW"/>
</dbReference>
<dbReference type="Pfam" id="PF01057">
    <property type="entry name" value="Parvo_NS1"/>
    <property type="match status" value="1"/>
</dbReference>
<evidence type="ECO:0000256" key="5">
    <source>
        <dbReference type="ARBA" id="ARBA00022723"/>
    </source>
</evidence>